<dbReference type="Proteomes" id="UP000571554">
    <property type="component" value="Unassembled WGS sequence"/>
</dbReference>
<feature type="transmembrane region" description="Helical" evidence="1">
    <location>
        <begin position="37"/>
        <end position="60"/>
    </location>
</feature>
<name>A0A7W9TZA0_9BURK</name>
<dbReference type="EMBL" id="JACHBW010000008">
    <property type="protein sequence ID" value="MBB6103100.1"/>
    <property type="molecule type" value="Genomic_DNA"/>
</dbReference>
<keyword evidence="3" id="KW-1185">Reference proteome</keyword>
<proteinExistence type="predicted"/>
<evidence type="ECO:0000313" key="3">
    <source>
        <dbReference type="Proteomes" id="UP000571554"/>
    </source>
</evidence>
<keyword evidence="1" id="KW-0812">Transmembrane</keyword>
<dbReference type="RefSeq" id="WP_183724640.1">
    <property type="nucleotide sequence ID" value="NZ_JACHBW010000008.1"/>
</dbReference>
<keyword evidence="1" id="KW-0472">Membrane</keyword>
<gene>
    <name evidence="2" type="ORF">F4827_002955</name>
</gene>
<comment type="caution">
    <text evidence="2">The sequence shown here is derived from an EMBL/GenBank/DDBJ whole genome shotgun (WGS) entry which is preliminary data.</text>
</comment>
<dbReference type="AlphaFoldDB" id="A0A7W9TZA0"/>
<feature type="transmembrane region" description="Helical" evidence="1">
    <location>
        <begin position="120"/>
        <end position="146"/>
    </location>
</feature>
<evidence type="ECO:0000313" key="2">
    <source>
        <dbReference type="EMBL" id="MBB6103100.1"/>
    </source>
</evidence>
<accession>A0A7W9TZA0</accession>
<sequence length="156" mass="16763">MTFNTPIENIRRNGPTRLKGNSGMEEDLPLPQTGRTAIWLGLAGVPLIWLLHLALCVTLISNACDDFQRSGTLTWPQVERIVAGASLIALVVSAVIAVAAGRAWRVIATRLPGKRDPDRFIAWCGATAAVAFTVGLAFSSCVLIVVPIDRLCATFH</sequence>
<reference evidence="2 3" key="1">
    <citation type="submission" date="2020-08" db="EMBL/GenBank/DDBJ databases">
        <title>Above-ground endophytic microbial communities from plants in different locations in the United States.</title>
        <authorList>
            <person name="Frank C."/>
        </authorList>
    </citation>
    <scope>NUCLEOTIDE SEQUENCE [LARGE SCALE GENOMIC DNA]</scope>
    <source>
        <strain evidence="2 3">WP4_2_2</strain>
    </source>
</reference>
<protein>
    <submittedName>
        <fullName evidence="2">Uncharacterized protein</fullName>
    </submittedName>
</protein>
<organism evidence="2 3">
    <name type="scientific">Paraburkholderia bannensis</name>
    <dbReference type="NCBI Taxonomy" id="765414"/>
    <lineage>
        <taxon>Bacteria</taxon>
        <taxon>Pseudomonadati</taxon>
        <taxon>Pseudomonadota</taxon>
        <taxon>Betaproteobacteria</taxon>
        <taxon>Burkholderiales</taxon>
        <taxon>Burkholderiaceae</taxon>
        <taxon>Paraburkholderia</taxon>
    </lineage>
</organism>
<feature type="transmembrane region" description="Helical" evidence="1">
    <location>
        <begin position="81"/>
        <end position="100"/>
    </location>
</feature>
<keyword evidence="1" id="KW-1133">Transmembrane helix</keyword>
<evidence type="ECO:0000256" key="1">
    <source>
        <dbReference type="SAM" id="Phobius"/>
    </source>
</evidence>